<dbReference type="UniPathway" id="UPA00028">
    <property type="reaction ID" value="UER00005"/>
</dbReference>
<keyword evidence="7" id="KW-0566">Pantothenate biosynthesis</keyword>
<dbReference type="Gene3D" id="3.40.50.620">
    <property type="entry name" value="HUPs"/>
    <property type="match status" value="1"/>
</dbReference>
<reference evidence="13 14" key="1">
    <citation type="submission" date="2020-08" db="EMBL/GenBank/DDBJ databases">
        <title>Plant Genome Project.</title>
        <authorList>
            <person name="Zhang R.-G."/>
        </authorList>
    </citation>
    <scope>NUCLEOTIDE SEQUENCE [LARGE SCALE GENOMIC DNA]</scope>
    <source>
        <tissue evidence="13">Rhizome</tissue>
    </source>
</reference>
<dbReference type="InterPro" id="IPR003721">
    <property type="entry name" value="Pantoate_ligase"/>
</dbReference>
<dbReference type="EMBL" id="JACMSC010000013">
    <property type="protein sequence ID" value="KAG6493017.1"/>
    <property type="molecule type" value="Genomic_DNA"/>
</dbReference>
<keyword evidence="14" id="KW-1185">Reference proteome</keyword>
<evidence type="ECO:0000256" key="5">
    <source>
        <dbReference type="ARBA" id="ARBA00022490"/>
    </source>
</evidence>
<evidence type="ECO:0000256" key="8">
    <source>
        <dbReference type="ARBA" id="ARBA00022741"/>
    </source>
</evidence>
<evidence type="ECO:0000256" key="7">
    <source>
        <dbReference type="ARBA" id="ARBA00022655"/>
    </source>
</evidence>
<evidence type="ECO:0000256" key="12">
    <source>
        <dbReference type="ARBA" id="ARBA00048258"/>
    </source>
</evidence>
<evidence type="ECO:0000313" key="13">
    <source>
        <dbReference type="EMBL" id="KAG6493017.1"/>
    </source>
</evidence>
<evidence type="ECO:0000256" key="4">
    <source>
        <dbReference type="ARBA" id="ARBA00015647"/>
    </source>
</evidence>
<dbReference type="EC" id="6.3.2.1" evidence="3"/>
<evidence type="ECO:0000313" key="14">
    <source>
        <dbReference type="Proteomes" id="UP000734854"/>
    </source>
</evidence>
<protein>
    <recommendedName>
        <fullName evidence="4">Pantoate--beta-alanine ligase</fullName>
        <ecNumber evidence="3">6.3.2.1</ecNumber>
    </recommendedName>
    <alternativeName>
        <fullName evidence="11">Pantoate-activating enzyme</fullName>
    </alternativeName>
    <alternativeName>
        <fullName evidence="10">Pantothenate synthetase</fullName>
    </alternativeName>
</protein>
<dbReference type="GO" id="GO:0015940">
    <property type="term" value="P:pantothenate biosynthetic process"/>
    <property type="evidence" value="ECO:0007669"/>
    <property type="project" value="UniProtKB-UniPathway"/>
</dbReference>
<evidence type="ECO:0000256" key="1">
    <source>
        <dbReference type="ARBA" id="ARBA00004990"/>
    </source>
</evidence>
<dbReference type="FunFam" id="3.40.50.620:FF:000160">
    <property type="entry name" value="Pantoate--beta-alanine ligase"/>
    <property type="match status" value="1"/>
</dbReference>
<evidence type="ECO:0000256" key="10">
    <source>
        <dbReference type="ARBA" id="ARBA00029902"/>
    </source>
</evidence>
<sequence>MNSKKRRRQIDGWIDERGDRREMGSEPEVMRDKAAMRLWSRSRRSQGKTVALVPTMGFLHDGHLALIRTAHPLADLTVVSIYVNPGQFAPSEDFSTYPSDLTGDLKKLADLGIVHAVFCPSNLYDYEGGFSEMSTADRVSSAVSCIEAEDDGSGHETWIRVEKLERGLCGKSRPVFFRGVATVVAKLFNIVEPDVAIFGKKDYQQWRVICRMVRDLDYAIKIVGSEIVRESDGLAMSSRNVRLSPEERVKALSIYNSMSKAKYTALHEQTTCQEIKDIVIQMVEKAGGRIDYVECQFSRSDLLHLQHQFFPVLQYILLLQRTDPSTSFSVLGFVQAHYGSTDSSASAPSSIILHLQQQCELVKLLLVEALRSADCWCNMVVVEQESLVAVEDIRTPVVICVAAWFGKVRLIDNMEINPCGI</sequence>
<keyword evidence="5" id="KW-0963">Cytoplasm</keyword>
<dbReference type="PANTHER" id="PTHR21299">
    <property type="entry name" value="CYTIDYLATE KINASE/PANTOATE-BETA-ALANINE LIGASE"/>
    <property type="match status" value="1"/>
</dbReference>
<dbReference type="GO" id="GO:0005829">
    <property type="term" value="C:cytosol"/>
    <property type="evidence" value="ECO:0007669"/>
    <property type="project" value="TreeGrafter"/>
</dbReference>
<dbReference type="InterPro" id="IPR014729">
    <property type="entry name" value="Rossmann-like_a/b/a_fold"/>
</dbReference>
<accession>A0A8J5FYY2</accession>
<dbReference type="InterPro" id="IPR042176">
    <property type="entry name" value="Pantoate_ligase_C"/>
</dbReference>
<gene>
    <name evidence="13" type="ORF">ZIOFF_047990</name>
</gene>
<dbReference type="Proteomes" id="UP000734854">
    <property type="component" value="Unassembled WGS sequence"/>
</dbReference>
<dbReference type="AlphaFoldDB" id="A0A8J5FYY2"/>
<comment type="catalytic activity">
    <reaction evidence="12">
        <text>(R)-pantoate + beta-alanine + ATP = (R)-pantothenate + AMP + diphosphate + H(+)</text>
        <dbReference type="Rhea" id="RHEA:10912"/>
        <dbReference type="ChEBI" id="CHEBI:15378"/>
        <dbReference type="ChEBI" id="CHEBI:15980"/>
        <dbReference type="ChEBI" id="CHEBI:29032"/>
        <dbReference type="ChEBI" id="CHEBI:30616"/>
        <dbReference type="ChEBI" id="CHEBI:33019"/>
        <dbReference type="ChEBI" id="CHEBI:57966"/>
        <dbReference type="ChEBI" id="CHEBI:456215"/>
        <dbReference type="EC" id="6.3.2.1"/>
    </reaction>
</comment>
<dbReference type="GO" id="GO:0005524">
    <property type="term" value="F:ATP binding"/>
    <property type="evidence" value="ECO:0007669"/>
    <property type="project" value="UniProtKB-KW"/>
</dbReference>
<keyword evidence="9" id="KW-0067">ATP-binding</keyword>
<dbReference type="Gene3D" id="3.30.1300.10">
    <property type="entry name" value="Pantoate-beta-alanine ligase, C-terminal domain"/>
    <property type="match status" value="2"/>
</dbReference>
<dbReference type="PANTHER" id="PTHR21299:SF1">
    <property type="entry name" value="PANTOATE--BETA-ALANINE LIGASE"/>
    <property type="match status" value="1"/>
</dbReference>
<keyword evidence="8" id="KW-0547">Nucleotide-binding</keyword>
<dbReference type="GO" id="GO:0004592">
    <property type="term" value="F:pantoate-beta-alanine ligase activity"/>
    <property type="evidence" value="ECO:0007669"/>
    <property type="project" value="UniProtKB-EC"/>
</dbReference>
<dbReference type="HAMAP" id="MF_00158">
    <property type="entry name" value="PanC"/>
    <property type="match status" value="1"/>
</dbReference>
<evidence type="ECO:0000256" key="11">
    <source>
        <dbReference type="ARBA" id="ARBA00032806"/>
    </source>
</evidence>
<proteinExistence type="inferred from homology"/>
<dbReference type="CDD" id="cd00560">
    <property type="entry name" value="PanC"/>
    <property type="match status" value="1"/>
</dbReference>
<evidence type="ECO:0000256" key="6">
    <source>
        <dbReference type="ARBA" id="ARBA00022598"/>
    </source>
</evidence>
<keyword evidence="6" id="KW-0436">Ligase</keyword>
<evidence type="ECO:0000256" key="2">
    <source>
        <dbReference type="ARBA" id="ARBA00009256"/>
    </source>
</evidence>
<dbReference type="NCBIfam" id="TIGR00018">
    <property type="entry name" value="panC"/>
    <property type="match status" value="1"/>
</dbReference>
<evidence type="ECO:0000256" key="9">
    <source>
        <dbReference type="ARBA" id="ARBA00022840"/>
    </source>
</evidence>
<organism evidence="13 14">
    <name type="scientific">Zingiber officinale</name>
    <name type="common">Ginger</name>
    <name type="synonym">Amomum zingiber</name>
    <dbReference type="NCBI Taxonomy" id="94328"/>
    <lineage>
        <taxon>Eukaryota</taxon>
        <taxon>Viridiplantae</taxon>
        <taxon>Streptophyta</taxon>
        <taxon>Embryophyta</taxon>
        <taxon>Tracheophyta</taxon>
        <taxon>Spermatophyta</taxon>
        <taxon>Magnoliopsida</taxon>
        <taxon>Liliopsida</taxon>
        <taxon>Zingiberales</taxon>
        <taxon>Zingiberaceae</taxon>
        <taxon>Zingiber</taxon>
    </lineage>
</organism>
<evidence type="ECO:0000256" key="3">
    <source>
        <dbReference type="ARBA" id="ARBA00012219"/>
    </source>
</evidence>
<comment type="similarity">
    <text evidence="2">Belongs to the pantothenate synthetase family.</text>
</comment>
<dbReference type="Pfam" id="PF02569">
    <property type="entry name" value="Pantoate_ligase"/>
    <property type="match status" value="1"/>
</dbReference>
<comment type="caution">
    <text evidence="13">The sequence shown here is derived from an EMBL/GenBank/DDBJ whole genome shotgun (WGS) entry which is preliminary data.</text>
</comment>
<name>A0A8J5FYY2_ZINOF</name>
<comment type="pathway">
    <text evidence="1">Cofactor biosynthesis; (R)-pantothenate biosynthesis; (R)-pantothenate from (R)-pantoate and beta-alanine: step 1/1.</text>
</comment>
<dbReference type="SUPFAM" id="SSF52374">
    <property type="entry name" value="Nucleotidylyl transferase"/>
    <property type="match status" value="1"/>
</dbReference>